<keyword evidence="3 4" id="KW-0664">Pyridoxine biosynthesis</keyword>
<dbReference type="EMBL" id="FTOR01000003">
    <property type="protein sequence ID" value="SIT09911.1"/>
    <property type="molecule type" value="Genomic_DNA"/>
</dbReference>
<evidence type="ECO:0000313" key="6">
    <source>
        <dbReference type="EMBL" id="SIT09911.1"/>
    </source>
</evidence>
<evidence type="ECO:0000256" key="5">
    <source>
        <dbReference type="NCBIfam" id="TIGR00559"/>
    </source>
</evidence>
<feature type="binding site" evidence="4">
    <location>
        <position position="53"/>
    </location>
    <ligand>
        <name>1-deoxy-D-xylulose 5-phosphate</name>
        <dbReference type="ChEBI" id="CHEBI:57792"/>
    </ligand>
</feature>
<dbReference type="PANTHER" id="PTHR30456:SF0">
    <property type="entry name" value="PYRIDOXINE 5'-PHOSPHATE SYNTHASE"/>
    <property type="match status" value="1"/>
</dbReference>
<dbReference type="EC" id="2.6.99.2" evidence="4 5"/>
<dbReference type="GO" id="GO:0005829">
    <property type="term" value="C:cytosol"/>
    <property type="evidence" value="ECO:0007669"/>
    <property type="project" value="TreeGrafter"/>
</dbReference>
<feature type="binding site" evidence="4">
    <location>
        <position position="21"/>
    </location>
    <ligand>
        <name>3-amino-2-oxopropyl phosphate</name>
        <dbReference type="ChEBI" id="CHEBI:57279"/>
    </ligand>
</feature>
<dbReference type="OrthoDB" id="9806590at2"/>
<comment type="pathway">
    <text evidence="4">Cofactor biosynthesis; pyridoxine 5'-phosphate biosynthesis; pyridoxine 5'-phosphate from D-erythrose 4-phosphate: step 5/5.</text>
</comment>
<dbReference type="NCBIfam" id="NF003625">
    <property type="entry name" value="PRK05265.1-3"/>
    <property type="match status" value="1"/>
</dbReference>
<dbReference type="HAMAP" id="MF_00279">
    <property type="entry name" value="PdxJ"/>
    <property type="match status" value="1"/>
</dbReference>
<comment type="subunit">
    <text evidence="4">Homooctamer; tetramer of dimers.</text>
</comment>
<dbReference type="InterPro" id="IPR013785">
    <property type="entry name" value="Aldolase_TIM"/>
</dbReference>
<feature type="binding site" evidence="4">
    <location>
        <position position="195"/>
    </location>
    <ligand>
        <name>3-amino-2-oxopropyl phosphate</name>
        <dbReference type="ChEBI" id="CHEBI:57279"/>
    </ligand>
</feature>
<dbReference type="NCBIfam" id="TIGR00559">
    <property type="entry name" value="pdxJ"/>
    <property type="match status" value="1"/>
</dbReference>
<feature type="active site" description="Proton acceptor" evidence="4">
    <location>
        <position position="46"/>
    </location>
</feature>
<dbReference type="GO" id="GO:0033856">
    <property type="term" value="F:pyridoxine 5'-phosphate synthase activity"/>
    <property type="evidence" value="ECO:0007669"/>
    <property type="project" value="UniProtKB-UniRule"/>
</dbReference>
<comment type="subcellular location">
    <subcellularLocation>
        <location evidence="4">Cytoplasm</location>
    </subcellularLocation>
</comment>
<comment type="catalytic activity">
    <reaction evidence="4">
        <text>3-amino-2-oxopropyl phosphate + 1-deoxy-D-xylulose 5-phosphate = pyridoxine 5'-phosphate + phosphate + 2 H2O + H(+)</text>
        <dbReference type="Rhea" id="RHEA:15265"/>
        <dbReference type="ChEBI" id="CHEBI:15377"/>
        <dbReference type="ChEBI" id="CHEBI:15378"/>
        <dbReference type="ChEBI" id="CHEBI:43474"/>
        <dbReference type="ChEBI" id="CHEBI:57279"/>
        <dbReference type="ChEBI" id="CHEBI:57792"/>
        <dbReference type="ChEBI" id="CHEBI:58589"/>
        <dbReference type="EC" id="2.6.99.2"/>
    </reaction>
</comment>
<feature type="binding site" evidence="4">
    <location>
        <position position="48"/>
    </location>
    <ligand>
        <name>1-deoxy-D-xylulose 5-phosphate</name>
        <dbReference type="ChEBI" id="CHEBI:57792"/>
    </ligand>
</feature>
<keyword evidence="1 4" id="KW-0963">Cytoplasm</keyword>
<dbReference type="PANTHER" id="PTHR30456">
    <property type="entry name" value="PYRIDOXINE 5'-PHOSPHATE SYNTHASE"/>
    <property type="match status" value="1"/>
</dbReference>
<feature type="site" description="Transition state stabilizer" evidence="4">
    <location>
        <position position="155"/>
    </location>
</feature>
<reference evidence="7" key="1">
    <citation type="submission" date="2017-01" db="EMBL/GenBank/DDBJ databases">
        <authorList>
            <person name="Varghese N."/>
            <person name="Submissions S."/>
        </authorList>
    </citation>
    <scope>NUCLEOTIDE SEQUENCE [LARGE SCALE GENOMIC DNA]</scope>
    <source>
        <strain evidence="7">DSM 21054</strain>
    </source>
</reference>
<dbReference type="Pfam" id="PF03740">
    <property type="entry name" value="PdxJ"/>
    <property type="match status" value="1"/>
</dbReference>
<dbReference type="InterPro" id="IPR036130">
    <property type="entry name" value="Pyridoxine-5'_phos_synth"/>
</dbReference>
<comment type="similarity">
    <text evidence="4">Belongs to the PNP synthase family.</text>
</comment>
<comment type="caution">
    <text evidence="4">Lacks conserved residue(s) required for the propagation of feature annotation.</text>
</comment>
<accession>A0A1N7PH34</accession>
<evidence type="ECO:0000313" key="7">
    <source>
        <dbReference type="Proteomes" id="UP000186917"/>
    </source>
</evidence>
<evidence type="ECO:0000256" key="1">
    <source>
        <dbReference type="ARBA" id="ARBA00022490"/>
    </source>
</evidence>
<dbReference type="STRING" id="477680.SAMN05421788_103480"/>
<sequence>MSHSTKLSININKFATLRNSRGGNNPDVLKAAIDAERFGADGVTVHPRPDERHIRYQDVRDIRKKITTEFNIEGNCSEQKFIDLVLETRPHQVTLVPDALGQLTSDHGWNTIEHQAYLTEMIGVFKKAGIRVSIFVDPVMEMVEGAAKTGTDRIELYTEGYARKFENNKEKAVAPYVAAAQKAKELGLGLNAGHDLDLYNLDFFSKSIPWLDEVSIGHALVCDALYLGYENAVQLYKRQLA</sequence>
<dbReference type="Proteomes" id="UP000186917">
    <property type="component" value="Unassembled WGS sequence"/>
</dbReference>
<dbReference type="RefSeq" id="WP_076379289.1">
    <property type="nucleotide sequence ID" value="NZ_AP017422.1"/>
</dbReference>
<dbReference type="FunFam" id="3.20.20.70:FF:000150">
    <property type="entry name" value="Pyridoxine 5'-phosphate synthase"/>
    <property type="match status" value="1"/>
</dbReference>
<dbReference type="GO" id="GO:0008615">
    <property type="term" value="P:pyridoxine biosynthetic process"/>
    <property type="evidence" value="ECO:0007669"/>
    <property type="project" value="UniProtKB-UniRule"/>
</dbReference>
<feature type="active site" description="Proton donor" evidence="4">
    <location>
        <position position="194"/>
    </location>
</feature>
<organism evidence="6 7">
    <name type="scientific">Filimonas lacunae</name>
    <dbReference type="NCBI Taxonomy" id="477680"/>
    <lineage>
        <taxon>Bacteria</taxon>
        <taxon>Pseudomonadati</taxon>
        <taxon>Bacteroidota</taxon>
        <taxon>Chitinophagia</taxon>
        <taxon>Chitinophagales</taxon>
        <taxon>Chitinophagaceae</taxon>
        <taxon>Filimonas</taxon>
    </lineage>
</organism>
<keyword evidence="7" id="KW-1185">Reference proteome</keyword>
<feature type="binding site" evidence="4">
    <location>
        <position position="104"/>
    </location>
    <ligand>
        <name>1-deoxy-D-xylulose 5-phosphate</name>
        <dbReference type="ChEBI" id="CHEBI:57792"/>
    </ligand>
</feature>
<name>A0A1N7PH34_9BACT</name>
<feature type="binding site" evidence="4">
    <location>
        <begin position="217"/>
        <end position="218"/>
    </location>
    <ligand>
        <name>3-amino-2-oxopropyl phosphate</name>
        <dbReference type="ChEBI" id="CHEBI:57279"/>
    </ligand>
</feature>
<evidence type="ECO:0000256" key="4">
    <source>
        <dbReference type="HAMAP-Rule" id="MF_00279"/>
    </source>
</evidence>
<dbReference type="Gene3D" id="3.20.20.70">
    <property type="entry name" value="Aldolase class I"/>
    <property type="match status" value="1"/>
</dbReference>
<feature type="binding site" evidence="4">
    <location>
        <position position="10"/>
    </location>
    <ligand>
        <name>3-amino-2-oxopropyl phosphate</name>
        <dbReference type="ChEBI" id="CHEBI:57279"/>
    </ligand>
</feature>
<evidence type="ECO:0000256" key="3">
    <source>
        <dbReference type="ARBA" id="ARBA00023096"/>
    </source>
</evidence>
<dbReference type="AlphaFoldDB" id="A0A1N7PH34"/>
<dbReference type="InterPro" id="IPR004569">
    <property type="entry name" value="PyrdxlP_synth_PdxJ"/>
</dbReference>
<gene>
    <name evidence="4" type="primary">pdxJ</name>
    <name evidence="6" type="ORF">SAMN05421788_103480</name>
</gene>
<comment type="function">
    <text evidence="4">Catalyzes the complicated ring closure reaction between the two acyclic compounds 1-deoxy-D-xylulose-5-phosphate (DXP) and 3-amino-2-oxopropyl phosphate (1-amino-acetone-3-phosphate or AAP) to form pyridoxine 5'-phosphate (PNP) and inorganic phosphate.</text>
</comment>
<keyword evidence="2 4" id="KW-0808">Transferase</keyword>
<evidence type="ECO:0000256" key="2">
    <source>
        <dbReference type="ARBA" id="ARBA00022679"/>
    </source>
</evidence>
<dbReference type="UniPathway" id="UPA00244">
    <property type="reaction ID" value="UER00313"/>
</dbReference>
<proteinExistence type="inferred from homology"/>
<dbReference type="CDD" id="cd00003">
    <property type="entry name" value="PNPsynthase"/>
    <property type="match status" value="1"/>
</dbReference>
<protein>
    <recommendedName>
        <fullName evidence="4 5">Pyridoxine 5'-phosphate synthase</fullName>
        <shortName evidence="4">PNP synthase</shortName>
        <ecNumber evidence="4 5">2.6.99.2</ecNumber>
    </recommendedName>
</protein>
<dbReference type="NCBIfam" id="NF003626">
    <property type="entry name" value="PRK05265.1-4"/>
    <property type="match status" value="1"/>
</dbReference>
<feature type="active site" description="Proton acceptor" evidence="4">
    <location>
        <position position="73"/>
    </location>
</feature>
<dbReference type="SUPFAM" id="SSF63892">
    <property type="entry name" value="Pyridoxine 5'-phosphate synthase"/>
    <property type="match status" value="1"/>
</dbReference>